<feature type="binding site" evidence="3">
    <location>
        <position position="325"/>
    </location>
    <ligand>
        <name>Zn(2+)</name>
        <dbReference type="ChEBI" id="CHEBI:29105"/>
        <label>2</label>
    </ligand>
</feature>
<feature type="binding site" evidence="3">
    <location>
        <position position="277"/>
    </location>
    <ligand>
        <name>Mg(2+)</name>
        <dbReference type="ChEBI" id="CHEBI:18420"/>
    </ligand>
</feature>
<dbReference type="InParanoid" id="A0A1I2ELP5"/>
<feature type="binding site" evidence="3">
    <location>
        <position position="428"/>
    </location>
    <ligand>
        <name>Zn(2+)</name>
        <dbReference type="ChEBI" id="CHEBI:29105"/>
        <label>2</label>
    </ligand>
</feature>
<keyword evidence="6" id="KW-1185">Reference proteome</keyword>
<dbReference type="RefSeq" id="WP_029626735.1">
    <property type="nucleotide sequence ID" value="NZ_AFSL01000096.1"/>
</dbReference>
<keyword evidence="3" id="KW-0862">Zinc</keyword>
<keyword evidence="1" id="KW-0597">Phosphoprotein</keyword>
<dbReference type="PRINTS" id="PR00113">
    <property type="entry name" value="ALKPHPHTASE"/>
</dbReference>
<evidence type="ECO:0000256" key="1">
    <source>
        <dbReference type="ARBA" id="ARBA00022553"/>
    </source>
</evidence>
<accession>A0A1I2ELP5</accession>
<dbReference type="GO" id="GO:0046872">
    <property type="term" value="F:metal ion binding"/>
    <property type="evidence" value="ECO:0007669"/>
    <property type="project" value="UniProtKB-KW"/>
</dbReference>
<feature type="binding site" evidence="3">
    <location>
        <position position="48"/>
    </location>
    <ligand>
        <name>Zn(2+)</name>
        <dbReference type="ChEBI" id="CHEBI:29105"/>
        <label>2</label>
    </ligand>
</feature>
<gene>
    <name evidence="5" type="ORF">SAMN05444380_12335</name>
</gene>
<proteinExistence type="inferred from homology"/>
<dbReference type="PANTHER" id="PTHR11596:SF5">
    <property type="entry name" value="ALKALINE PHOSPHATASE"/>
    <property type="match status" value="1"/>
</dbReference>
<sequence length="474" mass="52141">MKRREFLNAGLLAALGGTMASVGCSPVSSTGKKGFKGKAKNIIFLVSDGMSNGTLTMADLLLQRKEGRESRWMSLYRQNKVKHALMDTASADSLVTDSAAASSSWGGGIRVKNGSLNVGPNGLEHKPILQKFKEAGKAVGCVTTVPITHATPAGFCVNMKHRNMQEKIADKYLELQFDVMMGGGREYFDGTKREDGRNIFDDFKKRGFNVVQTKSEMELVEPGKPTLGVFSESGLPYTLDQKSDKELTQKVPTLAEMTSKAIALMSENSNGFVLQVEGGKVDWAAHGNDAGALLYDQIAFDEAVDVAIKFAENRDDTLVIITTDHGNSNPGLIMSSKVDAKFDLMQNFKHTNEWILTNIKRNDSPADVIERINYAQGYSITTDEAQILLNEYHSLDNDGLYNAYKLPFRQLAEIQEKYLSIYWSGMNHSGDFVELAMFGVETEALPPFVRNTDLHNYMLQAAGVDALVKVNTVS</sequence>
<dbReference type="GO" id="GO:0004035">
    <property type="term" value="F:alkaline phosphatase activity"/>
    <property type="evidence" value="ECO:0007669"/>
    <property type="project" value="TreeGrafter"/>
</dbReference>
<dbReference type="CDD" id="cd16012">
    <property type="entry name" value="ALP"/>
    <property type="match status" value="1"/>
</dbReference>
<feature type="binding site" evidence="3">
    <location>
        <position position="48"/>
    </location>
    <ligand>
        <name>Mg(2+)</name>
        <dbReference type="ChEBI" id="CHEBI:18420"/>
    </ligand>
</feature>
<dbReference type="SMART" id="SM00098">
    <property type="entry name" value="alkPPc"/>
    <property type="match status" value="1"/>
</dbReference>
<evidence type="ECO:0000313" key="5">
    <source>
        <dbReference type="EMBL" id="SFE94014.1"/>
    </source>
</evidence>
<dbReference type="STRING" id="385682.SAMN05444380_12335"/>
<dbReference type="InterPro" id="IPR017850">
    <property type="entry name" value="Alkaline_phosphatase_core_sf"/>
</dbReference>
<dbReference type="Pfam" id="PF00245">
    <property type="entry name" value="Alk_phosphatase"/>
    <property type="match status" value="1"/>
</dbReference>
<evidence type="ECO:0000256" key="4">
    <source>
        <dbReference type="RuleBase" id="RU003946"/>
    </source>
</evidence>
<evidence type="ECO:0000313" key="6">
    <source>
        <dbReference type="Proteomes" id="UP000181976"/>
    </source>
</evidence>
<dbReference type="FunCoup" id="A0A1I2ELP5">
    <property type="interactions" value="236"/>
</dbReference>
<dbReference type="eggNOG" id="COG1785">
    <property type="taxonomic scope" value="Bacteria"/>
</dbReference>
<evidence type="ECO:0000256" key="3">
    <source>
        <dbReference type="PIRSR" id="PIRSR601952-2"/>
    </source>
</evidence>
<dbReference type="EMBL" id="FONA01000023">
    <property type="protein sequence ID" value="SFE94014.1"/>
    <property type="molecule type" value="Genomic_DNA"/>
</dbReference>
<comment type="cofactor">
    <cofactor evidence="3">
        <name>Zn(2+)</name>
        <dbReference type="ChEBI" id="CHEBI:29105"/>
    </cofactor>
    <text evidence="3">Binds 2 Zn(2+) ions.</text>
</comment>
<reference evidence="5 6" key="1">
    <citation type="submission" date="2016-10" db="EMBL/GenBank/DDBJ databases">
        <authorList>
            <person name="de Groot N.N."/>
        </authorList>
    </citation>
    <scope>NUCLEOTIDE SEQUENCE [LARGE SCALE GENOMIC DNA]</scope>
    <source>
        <strain evidence="5 6">DSM 19012</strain>
    </source>
</reference>
<organism evidence="5 6">
    <name type="scientific">Thermophagus xiamenensis</name>
    <dbReference type="NCBI Taxonomy" id="385682"/>
    <lineage>
        <taxon>Bacteria</taxon>
        <taxon>Pseudomonadati</taxon>
        <taxon>Bacteroidota</taxon>
        <taxon>Bacteroidia</taxon>
        <taxon>Marinilabiliales</taxon>
        <taxon>Marinilabiliaceae</taxon>
        <taxon>Thermophagus</taxon>
    </lineage>
</organism>
<dbReference type="SUPFAM" id="SSF53649">
    <property type="entry name" value="Alkaline phosphatase-like"/>
    <property type="match status" value="1"/>
</dbReference>
<feature type="binding site" evidence="3">
    <location>
        <position position="151"/>
    </location>
    <ligand>
        <name>Mg(2+)</name>
        <dbReference type="ChEBI" id="CHEBI:18420"/>
    </ligand>
</feature>
<feature type="binding site" evidence="3">
    <location>
        <position position="324"/>
    </location>
    <ligand>
        <name>Zn(2+)</name>
        <dbReference type="ChEBI" id="CHEBI:29105"/>
        <label>2</label>
    </ligand>
</feature>
<feature type="binding site" evidence="3">
    <location>
        <position position="286"/>
    </location>
    <ligand>
        <name>Zn(2+)</name>
        <dbReference type="ChEBI" id="CHEBI:29105"/>
        <label>2</label>
    </ligand>
</feature>
<keyword evidence="3" id="KW-0460">Magnesium</keyword>
<comment type="similarity">
    <text evidence="4">Belongs to the alkaline phosphatase family.</text>
</comment>
<dbReference type="OrthoDB" id="9794455at2"/>
<feature type="binding site" evidence="3">
    <location>
        <position position="149"/>
    </location>
    <ligand>
        <name>Mg(2+)</name>
        <dbReference type="ChEBI" id="CHEBI:18420"/>
    </ligand>
</feature>
<protein>
    <submittedName>
        <fullName evidence="5">Alkaline phosphatase</fullName>
    </submittedName>
</protein>
<dbReference type="AlphaFoldDB" id="A0A1I2ELP5"/>
<dbReference type="Gene3D" id="3.40.720.10">
    <property type="entry name" value="Alkaline Phosphatase, subunit A"/>
    <property type="match status" value="1"/>
</dbReference>
<feature type="binding site" evidence="3">
    <location>
        <position position="282"/>
    </location>
    <ligand>
        <name>Zn(2+)</name>
        <dbReference type="ChEBI" id="CHEBI:29105"/>
        <label>2</label>
    </ligand>
</feature>
<comment type="cofactor">
    <cofactor evidence="3">
        <name>Mg(2+)</name>
        <dbReference type="ChEBI" id="CHEBI:18420"/>
    </cofactor>
    <text evidence="3">Binds 1 Mg(2+) ion.</text>
</comment>
<dbReference type="Proteomes" id="UP000181976">
    <property type="component" value="Unassembled WGS sequence"/>
</dbReference>
<dbReference type="Gene3D" id="1.10.60.40">
    <property type="match status" value="1"/>
</dbReference>
<keyword evidence="3" id="KW-0479">Metal-binding</keyword>
<evidence type="ECO:0000256" key="2">
    <source>
        <dbReference type="PIRSR" id="PIRSR601952-1"/>
    </source>
</evidence>
<dbReference type="PANTHER" id="PTHR11596">
    <property type="entry name" value="ALKALINE PHOSPHATASE"/>
    <property type="match status" value="1"/>
</dbReference>
<name>A0A1I2ELP5_9BACT</name>
<dbReference type="PROSITE" id="PS51257">
    <property type="entry name" value="PROKAR_LIPOPROTEIN"/>
    <property type="match status" value="1"/>
</dbReference>
<feature type="active site" description="Phosphoserine intermediate" evidence="2">
    <location>
        <position position="98"/>
    </location>
</feature>
<dbReference type="InterPro" id="IPR001952">
    <property type="entry name" value="Alkaline_phosphatase"/>
</dbReference>